<feature type="region of interest" description="Disordered" evidence="1">
    <location>
        <begin position="62"/>
        <end position="81"/>
    </location>
</feature>
<dbReference type="AlphaFoldDB" id="A0A8S9RJ62"/>
<evidence type="ECO:0000313" key="2">
    <source>
        <dbReference type="EMBL" id="KAF3572407.1"/>
    </source>
</evidence>
<name>A0A8S9RJ62_BRACR</name>
<protein>
    <submittedName>
        <fullName evidence="2">Uncharacterized protein</fullName>
    </submittedName>
</protein>
<dbReference type="Proteomes" id="UP000712600">
    <property type="component" value="Unassembled WGS sequence"/>
</dbReference>
<proteinExistence type="predicted"/>
<evidence type="ECO:0000313" key="3">
    <source>
        <dbReference type="Proteomes" id="UP000712600"/>
    </source>
</evidence>
<organism evidence="2 3">
    <name type="scientific">Brassica cretica</name>
    <name type="common">Mustard</name>
    <dbReference type="NCBI Taxonomy" id="69181"/>
    <lineage>
        <taxon>Eukaryota</taxon>
        <taxon>Viridiplantae</taxon>
        <taxon>Streptophyta</taxon>
        <taxon>Embryophyta</taxon>
        <taxon>Tracheophyta</taxon>
        <taxon>Spermatophyta</taxon>
        <taxon>Magnoliopsida</taxon>
        <taxon>eudicotyledons</taxon>
        <taxon>Gunneridae</taxon>
        <taxon>Pentapetalae</taxon>
        <taxon>rosids</taxon>
        <taxon>malvids</taxon>
        <taxon>Brassicales</taxon>
        <taxon>Brassicaceae</taxon>
        <taxon>Brassiceae</taxon>
        <taxon>Brassica</taxon>
    </lineage>
</organism>
<evidence type="ECO:0000256" key="1">
    <source>
        <dbReference type="SAM" id="MobiDB-lite"/>
    </source>
</evidence>
<reference evidence="2" key="1">
    <citation type="submission" date="2019-12" db="EMBL/GenBank/DDBJ databases">
        <title>Genome sequencing and annotation of Brassica cretica.</title>
        <authorList>
            <person name="Studholme D.J."/>
            <person name="Sarris P."/>
        </authorList>
    </citation>
    <scope>NUCLEOTIDE SEQUENCE</scope>
    <source>
        <strain evidence="2">PFS-109/04</strain>
        <tissue evidence="2">Leaf</tissue>
    </source>
</reference>
<sequence>MGDLNALRQLAFERVDDVTMHVEALINFVQGALTLEQLDRVIDLMHNCSVTAHFILNQPVPQKQLGADDNMDEAESGNTDS</sequence>
<accession>A0A8S9RJ62</accession>
<gene>
    <name evidence="2" type="ORF">F2Q69_00060192</name>
</gene>
<dbReference type="EMBL" id="QGKX02000095">
    <property type="protein sequence ID" value="KAF3572407.1"/>
    <property type="molecule type" value="Genomic_DNA"/>
</dbReference>
<comment type="caution">
    <text evidence="2">The sequence shown here is derived from an EMBL/GenBank/DDBJ whole genome shotgun (WGS) entry which is preliminary data.</text>
</comment>